<reference evidence="2" key="1">
    <citation type="submission" date="2021-01" db="EMBL/GenBank/DDBJ databases">
        <title>Whole genome shotgun sequence of Planobispora takensis NBRC 109077.</title>
        <authorList>
            <person name="Komaki H."/>
            <person name="Tamura T."/>
        </authorList>
    </citation>
    <scope>NUCLEOTIDE SEQUENCE</scope>
    <source>
        <strain evidence="2">NBRC 109077</strain>
    </source>
</reference>
<accession>A0A8J3WTV2</accession>
<evidence type="ECO:0000313" key="3">
    <source>
        <dbReference type="Proteomes" id="UP000634476"/>
    </source>
</evidence>
<dbReference type="Gene3D" id="3.90.1150.200">
    <property type="match status" value="1"/>
</dbReference>
<sequence length="116" mass="12864">MSNQAVDEFVRVKVAPEHRPIVAILRDLMKGHAPAAEEVIMYGSPAWKGSKALAIISVSKTHLTFAFERGAEFTDRYGLLEGVGKKTRHVKLKKVEDVNREALSDYITQAAELDAK</sequence>
<dbReference type="EMBL" id="BOOK01000029">
    <property type="protein sequence ID" value="GII01946.1"/>
    <property type="molecule type" value="Genomic_DNA"/>
</dbReference>
<gene>
    <name evidence="2" type="ORF">Pta02_39540</name>
</gene>
<dbReference type="AlphaFoldDB" id="A0A8J3WTV2"/>
<organism evidence="2 3">
    <name type="scientific">Planobispora takensis</name>
    <dbReference type="NCBI Taxonomy" id="1367882"/>
    <lineage>
        <taxon>Bacteria</taxon>
        <taxon>Bacillati</taxon>
        <taxon>Actinomycetota</taxon>
        <taxon>Actinomycetes</taxon>
        <taxon>Streptosporangiales</taxon>
        <taxon>Streptosporangiaceae</taxon>
        <taxon>Planobispora</taxon>
    </lineage>
</organism>
<evidence type="ECO:0000313" key="2">
    <source>
        <dbReference type="EMBL" id="GII01946.1"/>
    </source>
</evidence>
<dbReference type="Proteomes" id="UP000634476">
    <property type="component" value="Unassembled WGS sequence"/>
</dbReference>
<proteinExistence type="predicted"/>
<feature type="domain" description="YdhG-like" evidence="1">
    <location>
        <begin position="18"/>
        <end position="110"/>
    </location>
</feature>
<comment type="caution">
    <text evidence="2">The sequence shown here is derived from an EMBL/GenBank/DDBJ whole genome shotgun (WGS) entry which is preliminary data.</text>
</comment>
<evidence type="ECO:0000259" key="1">
    <source>
        <dbReference type="Pfam" id="PF08818"/>
    </source>
</evidence>
<dbReference type="RefSeq" id="WP_203876296.1">
    <property type="nucleotide sequence ID" value="NZ_BOOK01000029.1"/>
</dbReference>
<name>A0A8J3WTV2_9ACTN</name>
<dbReference type="InterPro" id="IPR014922">
    <property type="entry name" value="YdhG-like"/>
</dbReference>
<keyword evidence="3" id="KW-1185">Reference proteome</keyword>
<dbReference type="Pfam" id="PF08818">
    <property type="entry name" value="DUF1801"/>
    <property type="match status" value="1"/>
</dbReference>
<protein>
    <recommendedName>
        <fullName evidence="1">YdhG-like domain-containing protein</fullName>
    </recommendedName>
</protein>
<dbReference type="SUPFAM" id="SSF159888">
    <property type="entry name" value="YdhG-like"/>
    <property type="match status" value="1"/>
</dbReference>